<dbReference type="EMBL" id="BAABGZ010000018">
    <property type="protein sequence ID" value="GAA4355554.1"/>
    <property type="molecule type" value="Genomic_DNA"/>
</dbReference>
<name>A0ABP8IBM5_9BACT</name>
<evidence type="ECO:0000256" key="1">
    <source>
        <dbReference type="SAM" id="SignalP"/>
    </source>
</evidence>
<evidence type="ECO:0000313" key="2">
    <source>
        <dbReference type="EMBL" id="GAA4355554.1"/>
    </source>
</evidence>
<proteinExistence type="predicted"/>
<gene>
    <name evidence="2" type="ORF">GCM10023185_18490</name>
</gene>
<accession>A0ABP8IBM5</accession>
<sequence>MRMTTLLALTTLVGSAGTTLAQNTPEENNPNVDAPFVRNIRADRPGQTVTSQVLRPGRFQLETGTQRQSGNQGAALGSSTALLRIGFFNGMELRVAQPYLNQRTVVDAEGKQQVVGGWAPAVAGAKFMLSPNYDTPTQVAILVETEVPQTGSTDLKATKFTPAGRLLVSQQLGERFGLEGNFGFSQRGITVADMEKGQYLGSLALNGPLGDKAGFFVEAYGSGRAALSTGTTAGLYYRPAAPVRLDVTAGKVLGGPAAGSTTVGAGLTLKLGK</sequence>
<organism evidence="2 3">
    <name type="scientific">Hymenobacter saemangeumensis</name>
    <dbReference type="NCBI Taxonomy" id="1084522"/>
    <lineage>
        <taxon>Bacteria</taxon>
        <taxon>Pseudomonadati</taxon>
        <taxon>Bacteroidota</taxon>
        <taxon>Cytophagia</taxon>
        <taxon>Cytophagales</taxon>
        <taxon>Hymenobacteraceae</taxon>
        <taxon>Hymenobacter</taxon>
    </lineage>
</organism>
<dbReference type="Proteomes" id="UP001501153">
    <property type="component" value="Unassembled WGS sequence"/>
</dbReference>
<reference evidence="3" key="1">
    <citation type="journal article" date="2019" name="Int. J. Syst. Evol. Microbiol.">
        <title>The Global Catalogue of Microorganisms (GCM) 10K type strain sequencing project: providing services to taxonomists for standard genome sequencing and annotation.</title>
        <authorList>
            <consortium name="The Broad Institute Genomics Platform"/>
            <consortium name="The Broad Institute Genome Sequencing Center for Infectious Disease"/>
            <person name="Wu L."/>
            <person name="Ma J."/>
        </authorList>
    </citation>
    <scope>NUCLEOTIDE SEQUENCE [LARGE SCALE GENOMIC DNA]</scope>
    <source>
        <strain evidence="3">JCM 17923</strain>
    </source>
</reference>
<keyword evidence="1" id="KW-0732">Signal</keyword>
<keyword evidence="3" id="KW-1185">Reference proteome</keyword>
<comment type="caution">
    <text evidence="2">The sequence shown here is derived from an EMBL/GenBank/DDBJ whole genome shotgun (WGS) entry which is preliminary data.</text>
</comment>
<evidence type="ECO:0008006" key="4">
    <source>
        <dbReference type="Google" id="ProtNLM"/>
    </source>
</evidence>
<dbReference type="Pfam" id="PF13557">
    <property type="entry name" value="Phenol_MetA_deg"/>
    <property type="match status" value="1"/>
</dbReference>
<feature type="signal peptide" evidence="1">
    <location>
        <begin position="1"/>
        <end position="21"/>
    </location>
</feature>
<feature type="chain" id="PRO_5047283289" description="Transporter" evidence="1">
    <location>
        <begin position="22"/>
        <end position="273"/>
    </location>
</feature>
<evidence type="ECO:0000313" key="3">
    <source>
        <dbReference type="Proteomes" id="UP001501153"/>
    </source>
</evidence>
<dbReference type="InterPro" id="IPR025737">
    <property type="entry name" value="FApF"/>
</dbReference>
<protein>
    <recommendedName>
        <fullName evidence="4">Transporter</fullName>
    </recommendedName>
</protein>